<evidence type="ECO:0000256" key="2">
    <source>
        <dbReference type="SAM" id="SignalP"/>
    </source>
</evidence>
<comment type="caution">
    <text evidence="3">The sequence shown here is derived from an EMBL/GenBank/DDBJ whole genome shotgun (WGS) entry which is preliminary data.</text>
</comment>
<name>A0A0D0LK92_VARPD</name>
<feature type="chain" id="PRO_5002227171" description="Energy transducer TonB" evidence="2">
    <location>
        <begin position="20"/>
        <end position="170"/>
    </location>
</feature>
<feature type="region of interest" description="Disordered" evidence="1">
    <location>
        <begin position="28"/>
        <end position="50"/>
    </location>
</feature>
<evidence type="ECO:0000313" key="4">
    <source>
        <dbReference type="Proteomes" id="UP000032067"/>
    </source>
</evidence>
<protein>
    <recommendedName>
        <fullName evidence="5">Energy transducer TonB</fullName>
    </recommendedName>
</protein>
<feature type="signal peptide" evidence="2">
    <location>
        <begin position="1"/>
        <end position="19"/>
    </location>
</feature>
<gene>
    <name evidence="3" type="ORF">RT97_29225</name>
</gene>
<accession>A0A0D0LK92</accession>
<dbReference type="PROSITE" id="PS51257">
    <property type="entry name" value="PROKAR_LIPOPROTEIN"/>
    <property type="match status" value="1"/>
</dbReference>
<reference evidence="3 4" key="1">
    <citation type="submission" date="2014-12" db="EMBL/GenBank/DDBJ databases">
        <title>16Stimator: statistical estimation of ribosomal gene copy numbers from draft genome assemblies.</title>
        <authorList>
            <person name="Perisin M.A."/>
            <person name="Vetter M."/>
            <person name="Gilbert J.A."/>
            <person name="Bergelson J."/>
        </authorList>
    </citation>
    <scope>NUCLEOTIDE SEQUENCE [LARGE SCALE GENOMIC DNA]</scope>
    <source>
        <strain evidence="3 4">MEDvA23</strain>
    </source>
</reference>
<dbReference type="EMBL" id="JXQQ01000119">
    <property type="protein sequence ID" value="KIQ17875.1"/>
    <property type="molecule type" value="Genomic_DNA"/>
</dbReference>
<evidence type="ECO:0000256" key="1">
    <source>
        <dbReference type="SAM" id="MobiDB-lite"/>
    </source>
</evidence>
<dbReference type="AlphaFoldDB" id="A0A0D0LK92"/>
<keyword evidence="2" id="KW-0732">Signal</keyword>
<evidence type="ECO:0000313" key="3">
    <source>
        <dbReference type="EMBL" id="KIQ17875.1"/>
    </source>
</evidence>
<evidence type="ECO:0008006" key="5">
    <source>
        <dbReference type="Google" id="ProtNLM"/>
    </source>
</evidence>
<organism evidence="3 4">
    <name type="scientific">Variovorax paradoxus</name>
    <dbReference type="NCBI Taxonomy" id="34073"/>
    <lineage>
        <taxon>Bacteria</taxon>
        <taxon>Pseudomonadati</taxon>
        <taxon>Pseudomonadota</taxon>
        <taxon>Betaproteobacteria</taxon>
        <taxon>Burkholderiales</taxon>
        <taxon>Comamonadaceae</taxon>
        <taxon>Variovorax</taxon>
    </lineage>
</organism>
<proteinExistence type="predicted"/>
<sequence length="170" mass="18205">MPRAGRALAVLALSLALGACSILKPAEKTEDGKSATSPTDEAAPARSDVPTVRLITAQTPAVRAYRKTGARHIYKAYASRIYKGKIPPLVYAVVVVETDIDADGKVNNVTFSRVPSHAPEVPPMIAELIKATSPLPSPGKLGGHTYVDTWLWDKSGKFQLDSLTLGQRSR</sequence>
<dbReference type="Proteomes" id="UP000032067">
    <property type="component" value="Unassembled WGS sequence"/>
</dbReference>